<feature type="compositionally biased region" description="Low complexity" evidence="1">
    <location>
        <begin position="77"/>
        <end position="91"/>
    </location>
</feature>
<keyword evidence="2" id="KW-0472">Membrane</keyword>
<feature type="region of interest" description="Disordered" evidence="1">
    <location>
        <begin position="158"/>
        <end position="187"/>
    </location>
</feature>
<comment type="caution">
    <text evidence="4">The sequence shown here is derived from an EMBL/GenBank/DDBJ whole genome shotgun (WGS) entry which is preliminary data.</text>
</comment>
<keyword evidence="2" id="KW-0812">Transmembrane</keyword>
<dbReference type="EMBL" id="JAJJMB010008592">
    <property type="protein sequence ID" value="KAI3922752.1"/>
    <property type="molecule type" value="Genomic_DNA"/>
</dbReference>
<dbReference type="AlphaFoldDB" id="A0AAD4XIZ7"/>
<dbReference type="Proteomes" id="UP001202328">
    <property type="component" value="Unassembled WGS sequence"/>
</dbReference>
<proteinExistence type="predicted"/>
<reference evidence="4" key="1">
    <citation type="submission" date="2022-04" db="EMBL/GenBank/DDBJ databases">
        <title>A functionally conserved STORR gene fusion in Papaver species that diverged 16.8 million years ago.</title>
        <authorList>
            <person name="Catania T."/>
        </authorList>
    </citation>
    <scope>NUCLEOTIDE SEQUENCE</scope>
    <source>
        <strain evidence="4">S-188037</strain>
    </source>
</reference>
<evidence type="ECO:0000313" key="4">
    <source>
        <dbReference type="EMBL" id="KAI3922752.1"/>
    </source>
</evidence>
<organism evidence="4 5">
    <name type="scientific">Papaver atlanticum</name>
    <dbReference type="NCBI Taxonomy" id="357466"/>
    <lineage>
        <taxon>Eukaryota</taxon>
        <taxon>Viridiplantae</taxon>
        <taxon>Streptophyta</taxon>
        <taxon>Embryophyta</taxon>
        <taxon>Tracheophyta</taxon>
        <taxon>Spermatophyta</taxon>
        <taxon>Magnoliopsida</taxon>
        <taxon>Ranunculales</taxon>
        <taxon>Papaveraceae</taxon>
        <taxon>Papaveroideae</taxon>
        <taxon>Papaver</taxon>
    </lineage>
</organism>
<feature type="region of interest" description="Disordered" evidence="1">
    <location>
        <begin position="73"/>
        <end position="140"/>
    </location>
</feature>
<accession>A0AAD4XIZ7</accession>
<evidence type="ECO:0000256" key="2">
    <source>
        <dbReference type="SAM" id="Phobius"/>
    </source>
</evidence>
<gene>
    <name evidence="4" type="ORF">MKW98_006883</name>
</gene>
<feature type="compositionally biased region" description="Pro residues" evidence="1">
    <location>
        <begin position="92"/>
        <end position="111"/>
    </location>
</feature>
<evidence type="ECO:0000259" key="3">
    <source>
        <dbReference type="Pfam" id="PF14416"/>
    </source>
</evidence>
<keyword evidence="5" id="KW-1185">Reference proteome</keyword>
<feature type="non-terminal residue" evidence="4">
    <location>
        <position position="249"/>
    </location>
</feature>
<feature type="compositionally biased region" description="Low complexity" evidence="1">
    <location>
        <begin position="159"/>
        <end position="175"/>
    </location>
</feature>
<feature type="transmembrane region" description="Helical" evidence="2">
    <location>
        <begin position="29"/>
        <end position="52"/>
    </location>
</feature>
<name>A0AAD4XIZ7_9MAGN</name>
<dbReference type="InterPro" id="IPR025846">
    <property type="entry name" value="TBL_N"/>
</dbReference>
<feature type="domain" description="Trichome birefringence-like N-terminal" evidence="3">
    <location>
        <begin position="185"/>
        <end position="234"/>
    </location>
</feature>
<feature type="compositionally biased region" description="Acidic residues" evidence="1">
    <location>
        <begin position="176"/>
        <end position="187"/>
    </location>
</feature>
<sequence length="249" mass="27440">MIKLRISEKLCQLLGIVPSPYRSKRIGSALIFGFGCIIGVSVLILTAIIFMFPSISSSLMNPMLQNNLNRYYHKTSSPHSSQSSPSGTITSSPPPPSPPPSSSSPPPPPQSPNLFDISTENSQTGMNNTENSYDNSSSNVSIDLQKEGELVDAKENLLSTSPSNSSSSYSNTAYGGDDEDSSDGDCDIYDGEWVRDVNQEPYYPPGSCPYIEKQPFDCYFNGKRDNEYLNWQWQWKSHPRNTGCSKNIP</sequence>
<protein>
    <recommendedName>
        <fullName evidence="3">Trichome birefringence-like N-terminal domain-containing protein</fullName>
    </recommendedName>
</protein>
<evidence type="ECO:0000313" key="5">
    <source>
        <dbReference type="Proteomes" id="UP001202328"/>
    </source>
</evidence>
<dbReference type="Pfam" id="PF14416">
    <property type="entry name" value="PMR5N"/>
    <property type="match status" value="1"/>
</dbReference>
<keyword evidence="2" id="KW-1133">Transmembrane helix</keyword>
<feature type="compositionally biased region" description="Polar residues" evidence="1">
    <location>
        <begin position="116"/>
        <end position="140"/>
    </location>
</feature>
<evidence type="ECO:0000256" key="1">
    <source>
        <dbReference type="SAM" id="MobiDB-lite"/>
    </source>
</evidence>